<dbReference type="Gene3D" id="3.30.1330.30">
    <property type="match status" value="1"/>
</dbReference>
<dbReference type="InterPro" id="IPR029064">
    <property type="entry name" value="Ribosomal_eL30-like_sf"/>
</dbReference>
<dbReference type="GO" id="GO:0006396">
    <property type="term" value="P:RNA processing"/>
    <property type="evidence" value="ECO:0007669"/>
    <property type="project" value="InterPro"/>
</dbReference>
<proteinExistence type="predicted"/>
<sequence>MVKKKVIRVIKEDNNFQHFEVIKRNRNKRYKHRKFFVEGVRNIKEAIRNGWDISSFLYSREKRLSDWAREILDNVNTDTLYELSQNLMDKLSGKEDTSELLAIVKMKEDSFSRIKLDKNPLIVVIDRPSNRGNLGTLIRSCDSLNCNGLIMTGHAVDLFDPKTIISSVGTIFSLPTLRLSSYKEVYNWIQDLKEHYLDLQVVGTSASGDKAINQCDFSKPTILLLGNETVGLNRNYKDICDVMTEIPIDGVASSLNVSCAASIMLYEIKRQRYL</sequence>
<evidence type="ECO:0000259" key="4">
    <source>
        <dbReference type="Pfam" id="PF22655"/>
    </source>
</evidence>
<evidence type="ECO:0000313" key="6">
    <source>
        <dbReference type="Proteomes" id="UP000190285"/>
    </source>
</evidence>
<evidence type="ECO:0000259" key="3">
    <source>
        <dbReference type="Pfam" id="PF00588"/>
    </source>
</evidence>
<dbReference type="GO" id="GO:0008173">
    <property type="term" value="F:RNA methyltransferase activity"/>
    <property type="evidence" value="ECO:0007669"/>
    <property type="project" value="InterPro"/>
</dbReference>
<organism evidence="5 6">
    <name type="scientific">Maledivibacter halophilus</name>
    <dbReference type="NCBI Taxonomy" id="36842"/>
    <lineage>
        <taxon>Bacteria</taxon>
        <taxon>Bacillati</taxon>
        <taxon>Bacillota</taxon>
        <taxon>Clostridia</taxon>
        <taxon>Peptostreptococcales</taxon>
        <taxon>Caminicellaceae</taxon>
        <taxon>Maledivibacter</taxon>
    </lineage>
</organism>
<dbReference type="Gene3D" id="3.40.1280.10">
    <property type="match status" value="1"/>
</dbReference>
<dbReference type="PANTHER" id="PTHR43191:SF2">
    <property type="entry name" value="RRNA METHYLTRANSFERASE 3, MITOCHONDRIAL"/>
    <property type="match status" value="1"/>
</dbReference>
<protein>
    <submittedName>
        <fullName evidence="5">RNA methyltransferase, TrmH family</fullName>
    </submittedName>
</protein>
<feature type="domain" description="SpoU L30e-like N-terminal" evidence="4">
    <location>
        <begin position="15"/>
        <end position="101"/>
    </location>
</feature>
<keyword evidence="2 5" id="KW-0808">Transferase</keyword>
<feature type="domain" description="tRNA/rRNA methyltransferase SpoU type" evidence="3">
    <location>
        <begin position="121"/>
        <end position="266"/>
    </location>
</feature>
<dbReference type="GO" id="GO:0003723">
    <property type="term" value="F:RNA binding"/>
    <property type="evidence" value="ECO:0007669"/>
    <property type="project" value="InterPro"/>
</dbReference>
<dbReference type="GO" id="GO:0032259">
    <property type="term" value="P:methylation"/>
    <property type="evidence" value="ECO:0007669"/>
    <property type="project" value="UniProtKB-KW"/>
</dbReference>
<dbReference type="InterPro" id="IPR054578">
    <property type="entry name" value="SpoU_sub_bind-like_N"/>
</dbReference>
<dbReference type="EMBL" id="FUZT01000008">
    <property type="protein sequence ID" value="SKC79944.1"/>
    <property type="molecule type" value="Genomic_DNA"/>
</dbReference>
<evidence type="ECO:0000256" key="1">
    <source>
        <dbReference type="ARBA" id="ARBA00022603"/>
    </source>
</evidence>
<keyword evidence="1 5" id="KW-0489">Methyltransferase</keyword>
<keyword evidence="6" id="KW-1185">Reference proteome</keyword>
<dbReference type="InterPro" id="IPR051259">
    <property type="entry name" value="rRNA_Methyltransferase"/>
</dbReference>
<dbReference type="PANTHER" id="PTHR43191">
    <property type="entry name" value="RRNA METHYLTRANSFERASE 3"/>
    <property type="match status" value="1"/>
</dbReference>
<evidence type="ECO:0000313" key="5">
    <source>
        <dbReference type="EMBL" id="SKC79944.1"/>
    </source>
</evidence>
<dbReference type="InterPro" id="IPR029028">
    <property type="entry name" value="Alpha/beta_knot_MTases"/>
</dbReference>
<dbReference type="Pfam" id="PF00588">
    <property type="entry name" value="SpoU_methylase"/>
    <property type="match status" value="1"/>
</dbReference>
<dbReference type="InterPro" id="IPR029026">
    <property type="entry name" value="tRNA_m1G_MTases_N"/>
</dbReference>
<evidence type="ECO:0000256" key="2">
    <source>
        <dbReference type="ARBA" id="ARBA00022679"/>
    </source>
</evidence>
<reference evidence="5 6" key="1">
    <citation type="submission" date="2017-02" db="EMBL/GenBank/DDBJ databases">
        <authorList>
            <person name="Peterson S.W."/>
        </authorList>
    </citation>
    <scope>NUCLEOTIDE SEQUENCE [LARGE SCALE GENOMIC DNA]</scope>
    <source>
        <strain evidence="5 6">M1</strain>
    </source>
</reference>
<dbReference type="OrthoDB" id="9794400at2"/>
<dbReference type="SUPFAM" id="SSF55315">
    <property type="entry name" value="L30e-like"/>
    <property type="match status" value="1"/>
</dbReference>
<name>A0A1T5LVS8_9FIRM</name>
<gene>
    <name evidence="5" type="ORF">SAMN02194393_03395</name>
</gene>
<dbReference type="Pfam" id="PF22655">
    <property type="entry name" value="SpoU_sub_bind_like"/>
    <property type="match status" value="1"/>
</dbReference>
<dbReference type="SUPFAM" id="SSF75217">
    <property type="entry name" value="alpha/beta knot"/>
    <property type="match status" value="1"/>
</dbReference>
<dbReference type="STRING" id="36842.SAMN02194393_03395"/>
<accession>A0A1T5LVS8</accession>
<dbReference type="InterPro" id="IPR001537">
    <property type="entry name" value="SpoU_MeTrfase"/>
</dbReference>
<dbReference type="Proteomes" id="UP000190285">
    <property type="component" value="Unassembled WGS sequence"/>
</dbReference>
<dbReference type="RefSeq" id="WP_079493220.1">
    <property type="nucleotide sequence ID" value="NZ_FUZT01000008.1"/>
</dbReference>
<dbReference type="AlphaFoldDB" id="A0A1T5LVS8"/>